<dbReference type="EMBL" id="CP040098">
    <property type="protein sequence ID" value="QCQ22696.1"/>
    <property type="molecule type" value="Genomic_DNA"/>
</dbReference>
<dbReference type="Proteomes" id="UP000298602">
    <property type="component" value="Chromosome"/>
</dbReference>
<evidence type="ECO:0000313" key="4">
    <source>
        <dbReference type="Proteomes" id="UP000298602"/>
    </source>
</evidence>
<dbReference type="RefSeq" id="WP_137424980.1">
    <property type="nucleotide sequence ID" value="NZ_CP040098.1"/>
</dbReference>
<evidence type="ECO:0008006" key="5">
    <source>
        <dbReference type="Google" id="ProtNLM"/>
    </source>
</evidence>
<dbReference type="InterPro" id="IPR046118">
    <property type="entry name" value="DUF6115"/>
</dbReference>
<keyword evidence="2" id="KW-0472">Membrane</keyword>
<name>A0A4P8L401_9BACT</name>
<feature type="transmembrane region" description="Helical" evidence="2">
    <location>
        <begin position="20"/>
        <end position="40"/>
    </location>
</feature>
<organism evidence="3 4">
    <name type="scientific">Desulfoglaeba alkanexedens ALDC</name>
    <dbReference type="NCBI Taxonomy" id="980445"/>
    <lineage>
        <taxon>Bacteria</taxon>
        <taxon>Pseudomonadati</taxon>
        <taxon>Thermodesulfobacteriota</taxon>
        <taxon>Syntrophobacteria</taxon>
        <taxon>Syntrophobacterales</taxon>
        <taxon>Syntrophobacteraceae</taxon>
        <taxon>Desulfoglaeba</taxon>
    </lineage>
</organism>
<keyword evidence="2" id="KW-0812">Transmembrane</keyword>
<evidence type="ECO:0000313" key="3">
    <source>
        <dbReference type="EMBL" id="QCQ22696.1"/>
    </source>
</evidence>
<sequence>MKFREYKNAMDGNPFDSHIITIAQIGLDVLLFALIMVLIARRPQGVKGGDELVRTLEKIVTDTRTLSDEFERNLTERREVIQHILDELDRRLDEAKEIHDKVAALQVSNLQREKDRTAPPGNTGDHRLVVTLAQKGLSAQAIAKELQKPIGEVELILNLQRLSSKS</sequence>
<proteinExistence type="predicted"/>
<evidence type="ECO:0000256" key="1">
    <source>
        <dbReference type="SAM" id="Coils"/>
    </source>
</evidence>
<dbReference type="Pfam" id="PF19610">
    <property type="entry name" value="DUF6115"/>
    <property type="match status" value="1"/>
</dbReference>
<evidence type="ECO:0000256" key="2">
    <source>
        <dbReference type="SAM" id="Phobius"/>
    </source>
</evidence>
<keyword evidence="2" id="KW-1133">Transmembrane helix</keyword>
<feature type="coiled-coil region" evidence="1">
    <location>
        <begin position="78"/>
        <end position="105"/>
    </location>
</feature>
<reference evidence="3 4" key="1">
    <citation type="submission" date="2019-05" db="EMBL/GenBank/DDBJ databases">
        <title>The Complete Genome Sequence of the n-alkane-degrading Desulfoglaeba alkanexedens ALDC reveals multiple alkylsuccinate synthase gene clusters.</title>
        <authorList>
            <person name="Callaghan A.V."/>
            <person name="Davidova I.A."/>
            <person name="Duncan K.E."/>
            <person name="Morris B."/>
            <person name="McInerney M.J."/>
        </authorList>
    </citation>
    <scope>NUCLEOTIDE SEQUENCE [LARGE SCALE GENOMIC DNA]</scope>
    <source>
        <strain evidence="3 4">ALDC</strain>
    </source>
</reference>
<gene>
    <name evidence="3" type="ORF">FDQ92_11250</name>
</gene>
<dbReference type="KEGG" id="dax:FDQ92_11250"/>
<dbReference type="OrthoDB" id="5522863at2"/>
<keyword evidence="4" id="KW-1185">Reference proteome</keyword>
<keyword evidence="1" id="KW-0175">Coiled coil</keyword>
<dbReference type="AlphaFoldDB" id="A0A4P8L401"/>
<protein>
    <recommendedName>
        <fullName evidence="5">DUF2802 domain-containing protein</fullName>
    </recommendedName>
</protein>
<reference evidence="3 4" key="2">
    <citation type="submission" date="2019-05" db="EMBL/GenBank/DDBJ databases">
        <authorList>
            <person name="Suflita J.M."/>
            <person name="Marks C.R."/>
        </authorList>
    </citation>
    <scope>NUCLEOTIDE SEQUENCE [LARGE SCALE GENOMIC DNA]</scope>
    <source>
        <strain evidence="3 4">ALDC</strain>
    </source>
</reference>
<accession>A0A4P8L401</accession>